<gene>
    <name evidence="5" type="ORF">HYG85_01840</name>
</gene>
<sequence>MIYLLGGGLGFKEDLQNEFRSVLKNKNSITFIPTSPQDKIKCEKYKKVNLSWFSDIGINFDKVSMINQEDDVISAQDKIIRSDVIFLMGGDPITQLKFISNKRLDNCLSEYEGIIIGISAGALSICKKCIITKDQDYPENIVLDGIDLTNGINVDVHYTNEHDENLYQIIEEHGIDKIYAIPEDGGIRINNEGIKFIGKDKFYIIKRGLKEQVNIQELK</sequence>
<dbReference type="EMBL" id="CP058561">
    <property type="protein sequence ID" value="QUH27723.1"/>
    <property type="molecule type" value="Genomic_DNA"/>
</dbReference>
<dbReference type="CDD" id="cd03129">
    <property type="entry name" value="GAT1_Peptidase_E_like"/>
    <property type="match status" value="1"/>
</dbReference>
<evidence type="ECO:0000256" key="4">
    <source>
        <dbReference type="ARBA" id="ARBA00022825"/>
    </source>
</evidence>
<dbReference type="AlphaFoldDB" id="A0A8J8M7L7"/>
<dbReference type="KEGG" id="vgu:HYG85_01840"/>
<keyword evidence="2" id="KW-0645">Protease</keyword>
<dbReference type="SUPFAM" id="SSF52317">
    <property type="entry name" value="Class I glutamine amidotransferase-like"/>
    <property type="match status" value="1"/>
</dbReference>
<proteinExistence type="inferred from homology"/>
<evidence type="ECO:0000256" key="1">
    <source>
        <dbReference type="ARBA" id="ARBA00006534"/>
    </source>
</evidence>
<evidence type="ECO:0000256" key="2">
    <source>
        <dbReference type="ARBA" id="ARBA00022670"/>
    </source>
</evidence>
<accession>A0A8J8M7L7</accession>
<protein>
    <submittedName>
        <fullName evidence="5">Type 1 glutamine amidotransferase-like domain-containing protein</fullName>
    </submittedName>
</protein>
<organism evidence="5 6">
    <name type="scientific">Vallitalea guaymasensis</name>
    <dbReference type="NCBI Taxonomy" id="1185412"/>
    <lineage>
        <taxon>Bacteria</taxon>
        <taxon>Bacillati</taxon>
        <taxon>Bacillota</taxon>
        <taxon>Clostridia</taxon>
        <taxon>Lachnospirales</taxon>
        <taxon>Vallitaleaceae</taxon>
        <taxon>Vallitalea</taxon>
    </lineage>
</organism>
<dbReference type="RefSeq" id="WP_212692040.1">
    <property type="nucleotide sequence ID" value="NZ_CP058561.1"/>
</dbReference>
<name>A0A8J8M7L7_9FIRM</name>
<reference evidence="5 6" key="1">
    <citation type="submission" date="2020-07" db="EMBL/GenBank/DDBJ databases">
        <title>Vallitalea guaymasensis genome.</title>
        <authorList>
            <person name="Postec A."/>
        </authorList>
    </citation>
    <scope>NUCLEOTIDE SEQUENCE [LARGE SCALE GENOMIC DNA]</scope>
    <source>
        <strain evidence="5 6">Ra1766G1</strain>
    </source>
</reference>
<keyword evidence="5" id="KW-0315">Glutamine amidotransferase</keyword>
<evidence type="ECO:0000256" key="3">
    <source>
        <dbReference type="ARBA" id="ARBA00022801"/>
    </source>
</evidence>
<keyword evidence="6" id="KW-1185">Reference proteome</keyword>
<dbReference type="GO" id="GO:0008236">
    <property type="term" value="F:serine-type peptidase activity"/>
    <property type="evidence" value="ECO:0007669"/>
    <property type="project" value="UniProtKB-KW"/>
</dbReference>
<dbReference type="GO" id="GO:0006508">
    <property type="term" value="P:proteolysis"/>
    <property type="evidence" value="ECO:0007669"/>
    <property type="project" value="UniProtKB-KW"/>
</dbReference>
<dbReference type="InterPro" id="IPR029062">
    <property type="entry name" value="Class_I_gatase-like"/>
</dbReference>
<comment type="similarity">
    <text evidence="1">Belongs to the peptidase S51 family.</text>
</comment>
<keyword evidence="3" id="KW-0378">Hydrolase</keyword>
<evidence type="ECO:0000313" key="6">
    <source>
        <dbReference type="Proteomes" id="UP000677305"/>
    </source>
</evidence>
<dbReference type="PANTHER" id="PTHR20842:SF0">
    <property type="entry name" value="ALPHA-ASPARTYL DIPEPTIDASE"/>
    <property type="match status" value="1"/>
</dbReference>
<dbReference type="PANTHER" id="PTHR20842">
    <property type="entry name" value="PROTEASE S51 ALPHA-ASPARTYL DIPEPTIDASE"/>
    <property type="match status" value="1"/>
</dbReference>
<evidence type="ECO:0000313" key="5">
    <source>
        <dbReference type="EMBL" id="QUH27723.1"/>
    </source>
</evidence>
<dbReference type="Pfam" id="PF03575">
    <property type="entry name" value="Peptidase_S51"/>
    <property type="match status" value="1"/>
</dbReference>
<dbReference type="Gene3D" id="3.40.50.880">
    <property type="match status" value="1"/>
</dbReference>
<keyword evidence="4" id="KW-0720">Serine protease</keyword>
<dbReference type="InterPro" id="IPR005320">
    <property type="entry name" value="Peptidase_S51"/>
</dbReference>
<dbReference type="Proteomes" id="UP000677305">
    <property type="component" value="Chromosome"/>
</dbReference>